<keyword evidence="13" id="KW-0378">Hydrolase</keyword>
<feature type="transmembrane region" description="Helical" evidence="11">
    <location>
        <begin position="220"/>
        <end position="238"/>
    </location>
</feature>
<dbReference type="PRINTS" id="PR00123">
    <property type="entry name" value="ATPASEA"/>
</dbReference>
<feature type="transmembrane region" description="Helical" evidence="11">
    <location>
        <begin position="161"/>
        <end position="184"/>
    </location>
</feature>
<feature type="transmembrane region" description="Helical" evidence="11">
    <location>
        <begin position="94"/>
        <end position="113"/>
    </location>
</feature>
<keyword evidence="5 11" id="KW-0812">Transmembrane</keyword>
<evidence type="ECO:0000256" key="2">
    <source>
        <dbReference type="ARBA" id="ARBA00006810"/>
    </source>
</evidence>
<dbReference type="SUPFAM" id="SSF81336">
    <property type="entry name" value="F1F0 ATP synthase subunit A"/>
    <property type="match status" value="1"/>
</dbReference>
<organism evidence="13 14">
    <name type="scientific">Fannyhessea vaginae PB189-T1-4</name>
    <dbReference type="NCBI Taxonomy" id="866774"/>
    <lineage>
        <taxon>Bacteria</taxon>
        <taxon>Bacillati</taxon>
        <taxon>Actinomycetota</taxon>
        <taxon>Coriobacteriia</taxon>
        <taxon>Coriobacteriales</taxon>
        <taxon>Atopobiaceae</taxon>
        <taxon>Fannyhessea</taxon>
    </lineage>
</organism>
<evidence type="ECO:0000256" key="9">
    <source>
        <dbReference type="ARBA" id="ARBA00023136"/>
    </source>
</evidence>
<evidence type="ECO:0000256" key="1">
    <source>
        <dbReference type="ARBA" id="ARBA00004141"/>
    </source>
</evidence>
<keyword evidence="14" id="KW-1185">Reference proteome</keyword>
<comment type="function">
    <text evidence="11 12">Key component of the proton channel; it plays a direct role in the translocation of protons across the membrane.</text>
</comment>
<dbReference type="CDD" id="cd00310">
    <property type="entry name" value="ATP-synt_Fo_a_6"/>
    <property type="match status" value="1"/>
</dbReference>
<reference evidence="13 14" key="1">
    <citation type="submission" date="2010-08" db="EMBL/GenBank/DDBJ databases">
        <authorList>
            <person name="Durkin A.S."/>
            <person name="Madupu R."/>
            <person name="Torralba M."/>
            <person name="Gillis M."/>
            <person name="Methe B."/>
            <person name="Sutton G."/>
            <person name="Nelson K.E."/>
        </authorList>
    </citation>
    <scope>NUCLEOTIDE SEQUENCE [LARGE SCALE GENOMIC DNA]</scope>
    <source>
        <strain evidence="13 14">PB189-T1-4</strain>
    </source>
</reference>
<feature type="transmembrane region" description="Helical" evidence="11">
    <location>
        <begin position="190"/>
        <end position="208"/>
    </location>
</feature>
<keyword evidence="4 11" id="KW-0138">CF(0)</keyword>
<evidence type="ECO:0000256" key="8">
    <source>
        <dbReference type="ARBA" id="ARBA00023065"/>
    </source>
</evidence>
<dbReference type="PANTHER" id="PTHR11410:SF0">
    <property type="entry name" value="ATP SYNTHASE SUBUNIT A"/>
    <property type="match status" value="1"/>
</dbReference>
<dbReference type="GO" id="GO:0016787">
    <property type="term" value="F:hydrolase activity"/>
    <property type="evidence" value="ECO:0007669"/>
    <property type="project" value="UniProtKB-KW"/>
</dbReference>
<evidence type="ECO:0000256" key="4">
    <source>
        <dbReference type="ARBA" id="ARBA00022547"/>
    </source>
</evidence>
<sequence>MNPLSHLSEAMDELINSFMAQPIVGTTTAGITQYIFWMFVAIAIFVTVIFRFKKRQGSSFVPHGIFVNLIEFAVDFVRNDVCKGVLGATWKSHFPFLASIFFFVLFNNLLGLIPGCKPGTGTMGVTTAVATCSFCYFVYVGCKLKGVWGYIKSLAPEGVPFILRILLGIIEAFSTFLRLITLAVRLFCNMFAGHIVMGTFAVLAALFVEPLLEQFTIQALANASTSIFWVAILFAIYLVEMLVAVIQAYVFTLLSAVYIQLVESEH</sequence>
<name>A0ABN0B0S4_9ACTN</name>
<keyword evidence="3 11" id="KW-0813">Transport</keyword>
<evidence type="ECO:0000256" key="3">
    <source>
        <dbReference type="ARBA" id="ARBA00022448"/>
    </source>
</evidence>
<feature type="transmembrane region" description="Helical" evidence="11">
    <location>
        <begin position="119"/>
        <end position="140"/>
    </location>
</feature>
<evidence type="ECO:0000256" key="5">
    <source>
        <dbReference type="ARBA" id="ARBA00022692"/>
    </source>
</evidence>
<gene>
    <name evidence="11 13" type="primary">atpB</name>
    <name evidence="13" type="ORF">HMPREF9248_0396</name>
</gene>
<dbReference type="InterPro" id="IPR035908">
    <property type="entry name" value="F0_ATP_A_sf"/>
</dbReference>
<keyword evidence="6 11" id="KW-0375">Hydrogen ion transport</keyword>
<evidence type="ECO:0000256" key="6">
    <source>
        <dbReference type="ARBA" id="ARBA00022781"/>
    </source>
</evidence>
<protein>
    <recommendedName>
        <fullName evidence="11 12">ATP synthase subunit a</fullName>
    </recommendedName>
    <alternativeName>
        <fullName evidence="11">ATP synthase F0 sector subunit a</fullName>
    </alternativeName>
    <alternativeName>
        <fullName evidence="11">F-ATPase subunit 6</fullName>
    </alternativeName>
</protein>
<keyword evidence="10 11" id="KW-0066">ATP synthesis</keyword>
<dbReference type="Pfam" id="PF00119">
    <property type="entry name" value="ATP-synt_A"/>
    <property type="match status" value="1"/>
</dbReference>
<comment type="caution">
    <text evidence="13">The sequence shown here is derived from an EMBL/GenBank/DDBJ whole genome shotgun (WGS) entry which is preliminary data.</text>
</comment>
<comment type="subcellular location">
    <subcellularLocation>
        <location evidence="11 12">Cell membrane</location>
        <topology evidence="11 12">Multi-pass membrane protein</topology>
    </subcellularLocation>
    <subcellularLocation>
        <location evidence="1">Membrane</location>
        <topology evidence="1">Multi-pass membrane protein</topology>
    </subcellularLocation>
</comment>
<dbReference type="InterPro" id="IPR000568">
    <property type="entry name" value="ATP_synth_F0_asu"/>
</dbReference>
<keyword evidence="8 11" id="KW-0406">Ion transport</keyword>
<dbReference type="Proteomes" id="UP000004431">
    <property type="component" value="Unassembled WGS sequence"/>
</dbReference>
<evidence type="ECO:0000256" key="12">
    <source>
        <dbReference type="RuleBase" id="RU000483"/>
    </source>
</evidence>
<evidence type="ECO:0000313" key="13">
    <source>
        <dbReference type="EMBL" id="EFL44403.1"/>
    </source>
</evidence>
<dbReference type="InterPro" id="IPR045083">
    <property type="entry name" value="ATP_synth_F0_asu_bact/mt"/>
</dbReference>
<accession>A0ABN0B0S4</accession>
<keyword evidence="11" id="KW-1003">Cell membrane</keyword>
<evidence type="ECO:0000313" key="14">
    <source>
        <dbReference type="Proteomes" id="UP000004431"/>
    </source>
</evidence>
<dbReference type="PANTHER" id="PTHR11410">
    <property type="entry name" value="ATP SYNTHASE SUBUNIT A"/>
    <property type="match status" value="1"/>
</dbReference>
<dbReference type="Gene3D" id="1.20.120.220">
    <property type="entry name" value="ATP synthase, F0 complex, subunit A"/>
    <property type="match status" value="1"/>
</dbReference>
<dbReference type="NCBIfam" id="TIGR01131">
    <property type="entry name" value="ATP_synt_6_or_A"/>
    <property type="match status" value="1"/>
</dbReference>
<dbReference type="EMBL" id="AEDQ01000016">
    <property type="protein sequence ID" value="EFL44403.1"/>
    <property type="molecule type" value="Genomic_DNA"/>
</dbReference>
<feature type="transmembrane region" description="Helical" evidence="11">
    <location>
        <begin position="34"/>
        <end position="52"/>
    </location>
</feature>
<dbReference type="HAMAP" id="MF_01393">
    <property type="entry name" value="ATP_synth_a_bact"/>
    <property type="match status" value="1"/>
</dbReference>
<dbReference type="RefSeq" id="WP_006303808.1">
    <property type="nucleotide sequence ID" value="NZ_AEDQ01000016.1"/>
</dbReference>
<keyword evidence="9 11" id="KW-0472">Membrane</keyword>
<evidence type="ECO:0000256" key="11">
    <source>
        <dbReference type="HAMAP-Rule" id="MF_01393"/>
    </source>
</evidence>
<comment type="similarity">
    <text evidence="2 11 12">Belongs to the ATPase A chain family.</text>
</comment>
<evidence type="ECO:0000256" key="10">
    <source>
        <dbReference type="ARBA" id="ARBA00023310"/>
    </source>
</evidence>
<keyword evidence="7 11" id="KW-1133">Transmembrane helix</keyword>
<evidence type="ECO:0000256" key="7">
    <source>
        <dbReference type="ARBA" id="ARBA00022989"/>
    </source>
</evidence>
<proteinExistence type="inferred from homology"/>